<evidence type="ECO:0000256" key="1">
    <source>
        <dbReference type="ARBA" id="ARBA00004141"/>
    </source>
</evidence>
<keyword evidence="7" id="KW-1185">Reference proteome</keyword>
<keyword evidence="6" id="KW-0489">Methyltransferase</keyword>
<keyword evidence="2 5" id="KW-0812">Transmembrane</keyword>
<dbReference type="GO" id="GO:0004671">
    <property type="term" value="F:protein C-terminal S-isoprenylcysteine carboxyl O-methyltransferase activity"/>
    <property type="evidence" value="ECO:0007669"/>
    <property type="project" value="InterPro"/>
</dbReference>
<dbReference type="PANTHER" id="PTHR43847">
    <property type="entry name" value="BLL3993 PROTEIN"/>
    <property type="match status" value="1"/>
</dbReference>
<dbReference type="OrthoDB" id="7203053at2"/>
<name>A0A1H8HHV5_9BACL</name>
<dbReference type="GO" id="GO:0016020">
    <property type="term" value="C:membrane"/>
    <property type="evidence" value="ECO:0007669"/>
    <property type="project" value="UniProtKB-SubCell"/>
</dbReference>
<dbReference type="InterPro" id="IPR052527">
    <property type="entry name" value="Metal_cation-efflux_comp"/>
</dbReference>
<proteinExistence type="predicted"/>
<evidence type="ECO:0000256" key="2">
    <source>
        <dbReference type="ARBA" id="ARBA00022692"/>
    </source>
</evidence>
<accession>A0A1H8HHV5</accession>
<feature type="transmembrane region" description="Helical" evidence="5">
    <location>
        <begin position="123"/>
        <end position="149"/>
    </location>
</feature>
<feature type="transmembrane region" description="Helical" evidence="5">
    <location>
        <begin position="43"/>
        <end position="64"/>
    </location>
</feature>
<feature type="transmembrane region" description="Helical" evidence="5">
    <location>
        <begin position="70"/>
        <end position="90"/>
    </location>
</feature>
<dbReference type="EMBL" id="FOCQ01000014">
    <property type="protein sequence ID" value="SEN55802.1"/>
    <property type="molecule type" value="Genomic_DNA"/>
</dbReference>
<protein>
    <submittedName>
        <fullName evidence="6">Methyltransferase</fullName>
    </submittedName>
</protein>
<evidence type="ECO:0000256" key="5">
    <source>
        <dbReference type="SAM" id="Phobius"/>
    </source>
</evidence>
<keyword evidence="3 5" id="KW-1133">Transmembrane helix</keyword>
<evidence type="ECO:0000256" key="3">
    <source>
        <dbReference type="ARBA" id="ARBA00022989"/>
    </source>
</evidence>
<gene>
    <name evidence="6" type="ORF">SAMN05444955_11441</name>
</gene>
<dbReference type="AlphaFoldDB" id="A0A1H8HHV5"/>
<organism evidence="6 7">
    <name type="scientific">Lihuaxuella thermophila</name>
    <dbReference type="NCBI Taxonomy" id="1173111"/>
    <lineage>
        <taxon>Bacteria</taxon>
        <taxon>Bacillati</taxon>
        <taxon>Bacillota</taxon>
        <taxon>Bacilli</taxon>
        <taxon>Bacillales</taxon>
        <taxon>Thermoactinomycetaceae</taxon>
        <taxon>Lihuaxuella</taxon>
    </lineage>
</organism>
<keyword evidence="4 5" id="KW-0472">Membrane</keyword>
<evidence type="ECO:0000256" key="4">
    <source>
        <dbReference type="ARBA" id="ARBA00023136"/>
    </source>
</evidence>
<comment type="subcellular location">
    <subcellularLocation>
        <location evidence="1">Membrane</location>
        <topology evidence="1">Multi-pass membrane protein</topology>
    </subcellularLocation>
</comment>
<dbReference type="Proteomes" id="UP000199695">
    <property type="component" value="Unassembled WGS sequence"/>
</dbReference>
<dbReference type="InterPro" id="IPR007269">
    <property type="entry name" value="ICMT_MeTrfase"/>
</dbReference>
<dbReference type="RefSeq" id="WP_089971007.1">
    <property type="nucleotide sequence ID" value="NZ_FOCQ01000014.1"/>
</dbReference>
<reference evidence="6 7" key="1">
    <citation type="submission" date="2016-10" db="EMBL/GenBank/DDBJ databases">
        <authorList>
            <person name="de Groot N.N."/>
        </authorList>
    </citation>
    <scope>NUCLEOTIDE SEQUENCE [LARGE SCALE GENOMIC DNA]</scope>
    <source>
        <strain evidence="6 7">DSM 46701</strain>
    </source>
</reference>
<dbReference type="GO" id="GO:0032259">
    <property type="term" value="P:methylation"/>
    <property type="evidence" value="ECO:0007669"/>
    <property type="project" value="UniProtKB-KW"/>
</dbReference>
<dbReference type="PANTHER" id="PTHR43847:SF1">
    <property type="entry name" value="BLL3993 PROTEIN"/>
    <property type="match status" value="1"/>
</dbReference>
<dbReference type="Gene3D" id="1.20.120.1630">
    <property type="match status" value="1"/>
</dbReference>
<evidence type="ECO:0000313" key="6">
    <source>
        <dbReference type="EMBL" id="SEN55802.1"/>
    </source>
</evidence>
<dbReference type="Pfam" id="PF04140">
    <property type="entry name" value="ICMT"/>
    <property type="match status" value="1"/>
</dbReference>
<sequence length="189" mass="21910">MSGWMIFLWIGMIGQRLAELRLADKNARWMRQKGGYESGHEHYRYIVGLHVLFFAGILTEVVWLGAAPPAVWPVLLLLFLMVQGVRVWCIRSLGRYWNTRIWIVPGHAPQVRGPYRYLRHPNYAVVLAEFILFPSLFGAYGTAVVGTFLNWLLLVFVRIPAEEKALSEATPYEIQMGEKKRFFPSFRPR</sequence>
<dbReference type="STRING" id="1173111.SAMN05444955_11441"/>
<evidence type="ECO:0000313" key="7">
    <source>
        <dbReference type="Proteomes" id="UP000199695"/>
    </source>
</evidence>
<keyword evidence="6" id="KW-0808">Transferase</keyword>